<comment type="caution">
    <text evidence="2">The sequence shown here is derived from an EMBL/GenBank/DDBJ whole genome shotgun (WGS) entry which is preliminary data.</text>
</comment>
<dbReference type="InterPro" id="IPR036188">
    <property type="entry name" value="FAD/NAD-bd_sf"/>
</dbReference>
<name>A0AB37UJX1_9CYAN</name>
<dbReference type="InterPro" id="IPR002937">
    <property type="entry name" value="Amino_oxidase"/>
</dbReference>
<reference evidence="2 3" key="1">
    <citation type="journal article" date="2019" name="Genome Biol. Evol.">
        <title>Day and night: Metabolic profiles and evolutionary relationships of six axenic non-marine cyanobacteria.</title>
        <authorList>
            <person name="Will S.E."/>
            <person name="Henke P."/>
            <person name="Boedeker C."/>
            <person name="Huang S."/>
            <person name="Brinkmann H."/>
            <person name="Rohde M."/>
            <person name="Jarek M."/>
            <person name="Friedl T."/>
            <person name="Seufert S."/>
            <person name="Schumacher M."/>
            <person name="Overmann J."/>
            <person name="Neumann-Schaal M."/>
            <person name="Petersen J."/>
        </authorList>
    </citation>
    <scope>NUCLEOTIDE SEQUENCE [LARGE SCALE GENOMIC DNA]</scope>
    <source>
        <strain evidence="2 3">SAG 39.79</strain>
    </source>
</reference>
<accession>A0AB37UJX1</accession>
<dbReference type="Proteomes" id="UP000282574">
    <property type="component" value="Unassembled WGS sequence"/>
</dbReference>
<evidence type="ECO:0000313" key="2">
    <source>
        <dbReference type="EMBL" id="RUT11653.1"/>
    </source>
</evidence>
<dbReference type="GO" id="GO:0016491">
    <property type="term" value="F:oxidoreductase activity"/>
    <property type="evidence" value="ECO:0007669"/>
    <property type="project" value="InterPro"/>
</dbReference>
<evidence type="ECO:0000313" key="3">
    <source>
        <dbReference type="Proteomes" id="UP000282574"/>
    </source>
</evidence>
<dbReference type="SUPFAM" id="SSF51905">
    <property type="entry name" value="FAD/NAD(P)-binding domain"/>
    <property type="match status" value="1"/>
</dbReference>
<keyword evidence="3" id="KW-1185">Reference proteome</keyword>
<organism evidence="2 3">
    <name type="scientific">Chroococcidiopsis cubana SAG 39.79</name>
    <dbReference type="NCBI Taxonomy" id="388085"/>
    <lineage>
        <taxon>Bacteria</taxon>
        <taxon>Bacillati</taxon>
        <taxon>Cyanobacteriota</taxon>
        <taxon>Cyanophyceae</taxon>
        <taxon>Chroococcidiopsidales</taxon>
        <taxon>Chroococcidiopsidaceae</taxon>
        <taxon>Chroococcidiopsis</taxon>
    </lineage>
</organism>
<sequence length="61" mass="6836">MPYSKGGWAEYTTNVRTTYYPRLNQPDGNIYLCGEHLSYLTGWMAGAFESARLVSTQIAAL</sequence>
<protein>
    <recommendedName>
        <fullName evidence="1">Amine oxidase domain-containing protein</fullName>
    </recommendedName>
</protein>
<gene>
    <name evidence="2" type="ORF">DSM107010_29800</name>
</gene>
<dbReference type="EMBL" id="RSCK01000022">
    <property type="protein sequence ID" value="RUT11653.1"/>
    <property type="molecule type" value="Genomic_DNA"/>
</dbReference>
<dbReference type="Pfam" id="PF01593">
    <property type="entry name" value="Amino_oxidase"/>
    <property type="match status" value="1"/>
</dbReference>
<evidence type="ECO:0000259" key="1">
    <source>
        <dbReference type="Pfam" id="PF01593"/>
    </source>
</evidence>
<dbReference type="AlphaFoldDB" id="A0AB37UJX1"/>
<proteinExistence type="predicted"/>
<feature type="domain" description="Amine oxidase" evidence="1">
    <location>
        <begin position="2"/>
        <end position="58"/>
    </location>
</feature>
<dbReference type="Gene3D" id="3.50.50.60">
    <property type="entry name" value="FAD/NAD(P)-binding domain"/>
    <property type="match status" value="1"/>
</dbReference>